<keyword evidence="4 5" id="KW-0472">Membrane</keyword>
<reference evidence="7" key="1">
    <citation type="submission" date="2020-10" db="EMBL/GenBank/DDBJ databases">
        <authorList>
            <person name="Kikuchi T."/>
        </authorList>
    </citation>
    <scope>NUCLEOTIDE SEQUENCE</scope>
    <source>
        <strain evidence="7">NKZ352</strain>
    </source>
</reference>
<dbReference type="GO" id="GO:0016020">
    <property type="term" value="C:membrane"/>
    <property type="evidence" value="ECO:0007669"/>
    <property type="project" value="UniProtKB-SubCell"/>
</dbReference>
<comment type="subcellular location">
    <subcellularLocation>
        <location evidence="1">Membrane</location>
        <topology evidence="1">Multi-pass membrane protein</topology>
    </subcellularLocation>
</comment>
<dbReference type="Gene3D" id="1.20.1070.10">
    <property type="entry name" value="Rhodopsin 7-helix transmembrane proteins"/>
    <property type="match status" value="1"/>
</dbReference>
<keyword evidence="8" id="KW-1185">Reference proteome</keyword>
<feature type="transmembrane region" description="Helical" evidence="5">
    <location>
        <begin position="217"/>
        <end position="241"/>
    </location>
</feature>
<evidence type="ECO:0000313" key="8">
    <source>
        <dbReference type="Proteomes" id="UP000835052"/>
    </source>
</evidence>
<comment type="caution">
    <text evidence="7">The sequence shown here is derived from an EMBL/GenBank/DDBJ whole genome shotgun (WGS) entry which is preliminary data.</text>
</comment>
<evidence type="ECO:0000256" key="4">
    <source>
        <dbReference type="ARBA" id="ARBA00023136"/>
    </source>
</evidence>
<dbReference type="AlphaFoldDB" id="A0A8S1H7Q1"/>
<evidence type="ECO:0000256" key="2">
    <source>
        <dbReference type="ARBA" id="ARBA00022692"/>
    </source>
</evidence>
<evidence type="ECO:0000259" key="6">
    <source>
        <dbReference type="PROSITE" id="PS50262"/>
    </source>
</evidence>
<dbReference type="PROSITE" id="PS50262">
    <property type="entry name" value="G_PROTEIN_RECEP_F1_2"/>
    <property type="match status" value="1"/>
</dbReference>
<feature type="domain" description="G-protein coupled receptors family 1 profile" evidence="6">
    <location>
        <begin position="1"/>
        <end position="236"/>
    </location>
</feature>
<accession>A0A8S1H7Q1</accession>
<feature type="transmembrane region" description="Helical" evidence="5">
    <location>
        <begin position="7"/>
        <end position="28"/>
    </location>
</feature>
<proteinExistence type="predicted"/>
<dbReference type="InterPro" id="IPR017452">
    <property type="entry name" value="GPCR_Rhodpsn_7TM"/>
</dbReference>
<feature type="transmembrane region" description="Helical" evidence="5">
    <location>
        <begin position="130"/>
        <end position="152"/>
    </location>
</feature>
<dbReference type="Proteomes" id="UP000835052">
    <property type="component" value="Unassembled WGS sequence"/>
</dbReference>
<gene>
    <name evidence="7" type="ORF">CAUJ_LOCUS7848</name>
</gene>
<dbReference type="EMBL" id="CAJGYM010000024">
    <property type="protein sequence ID" value="CAD6191929.1"/>
    <property type="molecule type" value="Genomic_DNA"/>
</dbReference>
<name>A0A8S1H7Q1_9PELO</name>
<organism evidence="7 8">
    <name type="scientific">Caenorhabditis auriculariae</name>
    <dbReference type="NCBI Taxonomy" id="2777116"/>
    <lineage>
        <taxon>Eukaryota</taxon>
        <taxon>Metazoa</taxon>
        <taxon>Ecdysozoa</taxon>
        <taxon>Nematoda</taxon>
        <taxon>Chromadorea</taxon>
        <taxon>Rhabditida</taxon>
        <taxon>Rhabditina</taxon>
        <taxon>Rhabditomorpha</taxon>
        <taxon>Rhabditoidea</taxon>
        <taxon>Rhabditidae</taxon>
        <taxon>Peloderinae</taxon>
        <taxon>Caenorhabditis</taxon>
    </lineage>
</organism>
<feature type="transmembrane region" description="Helical" evidence="5">
    <location>
        <begin position="48"/>
        <end position="66"/>
    </location>
</feature>
<dbReference type="OrthoDB" id="5820030at2759"/>
<dbReference type="Pfam" id="PF10292">
    <property type="entry name" value="7TM_GPCR_Srab"/>
    <property type="match status" value="1"/>
</dbReference>
<evidence type="ECO:0000313" key="7">
    <source>
        <dbReference type="EMBL" id="CAD6191929.1"/>
    </source>
</evidence>
<feature type="transmembrane region" description="Helical" evidence="5">
    <location>
        <begin position="177"/>
        <end position="205"/>
    </location>
</feature>
<keyword evidence="2 5" id="KW-0812">Transmembrane</keyword>
<dbReference type="PANTHER" id="PTHR31357:SF18">
    <property type="entry name" value="SERPENTINE RECEPTOR, CLASS T"/>
    <property type="match status" value="1"/>
</dbReference>
<evidence type="ECO:0000256" key="3">
    <source>
        <dbReference type="ARBA" id="ARBA00022989"/>
    </source>
</evidence>
<dbReference type="InterPro" id="IPR019408">
    <property type="entry name" value="7TM_GPCR_serpentine_rcpt_Srab"/>
</dbReference>
<protein>
    <recommendedName>
        <fullName evidence="6">G-protein coupled receptors family 1 profile domain-containing protein</fullName>
    </recommendedName>
</protein>
<sequence>MFVRAFVVMNLVHSILIATLMSTHLIMWRVLKPCDAVLPGLACFAFRFPNNFCSIMDTLLHCGVIVERSLATFRTKSYRSYGQRSGVLLLVVLSVLGFLASSFAQRNFPMGVSSIYCSGAPNETIADMTIVNLSLAVFEVLVFAYTTLLYFINVRRLKEQKYDDLQRKSQMTENCEAFQLLLPLFVFHLMFSISHSIATFLLATFRKIITDDSNFRAFVASLYIIPFYTFVSPLIVQRIIIKGATRRKEKLKTILKKPDNQDEVYFGMYMEQWK</sequence>
<dbReference type="InterPro" id="IPR051080">
    <property type="entry name" value="Nematode_rcpt-like_serp_alpha"/>
</dbReference>
<dbReference type="PANTHER" id="PTHR31357">
    <property type="entry name" value="SERPENTINE RECEPTOR CLASS ALPHA-10"/>
    <property type="match status" value="1"/>
</dbReference>
<dbReference type="GO" id="GO:0004984">
    <property type="term" value="F:olfactory receptor activity"/>
    <property type="evidence" value="ECO:0007669"/>
    <property type="project" value="TreeGrafter"/>
</dbReference>
<keyword evidence="3 5" id="KW-1133">Transmembrane helix</keyword>
<feature type="transmembrane region" description="Helical" evidence="5">
    <location>
        <begin position="87"/>
        <end position="104"/>
    </location>
</feature>
<evidence type="ECO:0000256" key="1">
    <source>
        <dbReference type="ARBA" id="ARBA00004141"/>
    </source>
</evidence>
<evidence type="ECO:0000256" key="5">
    <source>
        <dbReference type="SAM" id="Phobius"/>
    </source>
</evidence>